<gene>
    <name evidence="1" type="ORF">NCTC8009_08033</name>
</gene>
<evidence type="ECO:0000313" key="2">
    <source>
        <dbReference type="Proteomes" id="UP000250991"/>
    </source>
</evidence>
<sequence>MGKALSASARVLELPVLETVSGDMEPVQQRHSAPASYILF</sequence>
<name>A0A2X3K5S2_ECOLX</name>
<protein>
    <submittedName>
        <fullName evidence="1">Uncharacterized protein</fullName>
    </submittedName>
</protein>
<accession>A0A2X3K5S2</accession>
<reference evidence="1 2" key="1">
    <citation type="submission" date="2018-06" db="EMBL/GenBank/DDBJ databases">
        <authorList>
            <consortium name="Pathogen Informatics"/>
            <person name="Doyle S."/>
        </authorList>
    </citation>
    <scope>NUCLEOTIDE SEQUENCE [LARGE SCALE GENOMIC DNA]</scope>
    <source>
        <strain evidence="1 2">NCTC8009</strain>
    </source>
</reference>
<dbReference type="AlphaFoldDB" id="A0A2X3K5S2"/>
<proteinExistence type="predicted"/>
<evidence type="ECO:0000313" key="1">
    <source>
        <dbReference type="EMBL" id="SQD07406.1"/>
    </source>
</evidence>
<dbReference type="EMBL" id="UARW01000010">
    <property type="protein sequence ID" value="SQD07406.1"/>
    <property type="molecule type" value="Genomic_DNA"/>
</dbReference>
<dbReference type="Proteomes" id="UP000250991">
    <property type="component" value="Unassembled WGS sequence"/>
</dbReference>
<organism evidence="1 2">
    <name type="scientific">Escherichia coli</name>
    <dbReference type="NCBI Taxonomy" id="562"/>
    <lineage>
        <taxon>Bacteria</taxon>
        <taxon>Pseudomonadati</taxon>
        <taxon>Pseudomonadota</taxon>
        <taxon>Gammaproteobacteria</taxon>
        <taxon>Enterobacterales</taxon>
        <taxon>Enterobacteriaceae</taxon>
        <taxon>Escherichia</taxon>
    </lineage>
</organism>